<reference evidence="3" key="1">
    <citation type="submission" date="2022-07" db="EMBL/GenBank/DDBJ databases">
        <title>Draft genome sequence of Zalerion maritima ATCC 34329, a (micro)plastics degrading marine fungus.</title>
        <authorList>
            <person name="Paco A."/>
            <person name="Goncalves M.F.M."/>
            <person name="Rocha-Santos T.A.P."/>
            <person name="Alves A."/>
        </authorList>
    </citation>
    <scope>NUCLEOTIDE SEQUENCE</scope>
    <source>
        <strain evidence="3">ATCC 34329</strain>
    </source>
</reference>
<name>A0AAD5RHB9_9PEZI</name>
<evidence type="ECO:0000256" key="2">
    <source>
        <dbReference type="SAM" id="Phobius"/>
    </source>
</evidence>
<feature type="region of interest" description="Disordered" evidence="1">
    <location>
        <begin position="1"/>
        <end position="28"/>
    </location>
</feature>
<gene>
    <name evidence="3" type="ORF">MKZ38_008149</name>
</gene>
<feature type="transmembrane region" description="Helical" evidence="2">
    <location>
        <begin position="34"/>
        <end position="56"/>
    </location>
</feature>
<keyword evidence="4" id="KW-1185">Reference proteome</keyword>
<dbReference type="Proteomes" id="UP001201980">
    <property type="component" value="Unassembled WGS sequence"/>
</dbReference>
<dbReference type="AlphaFoldDB" id="A0AAD5RHB9"/>
<evidence type="ECO:0000313" key="3">
    <source>
        <dbReference type="EMBL" id="KAJ2893862.1"/>
    </source>
</evidence>
<accession>A0AAD5RHB9</accession>
<proteinExistence type="predicted"/>
<keyword evidence="2" id="KW-1133">Transmembrane helix</keyword>
<evidence type="ECO:0000256" key="1">
    <source>
        <dbReference type="SAM" id="MobiDB-lite"/>
    </source>
</evidence>
<organism evidence="3 4">
    <name type="scientific">Zalerion maritima</name>
    <dbReference type="NCBI Taxonomy" id="339359"/>
    <lineage>
        <taxon>Eukaryota</taxon>
        <taxon>Fungi</taxon>
        <taxon>Dikarya</taxon>
        <taxon>Ascomycota</taxon>
        <taxon>Pezizomycotina</taxon>
        <taxon>Sordariomycetes</taxon>
        <taxon>Lulworthiomycetidae</taxon>
        <taxon>Lulworthiales</taxon>
        <taxon>Lulworthiaceae</taxon>
        <taxon>Zalerion</taxon>
    </lineage>
</organism>
<dbReference type="EMBL" id="JAKWBI020000557">
    <property type="protein sequence ID" value="KAJ2893862.1"/>
    <property type="molecule type" value="Genomic_DNA"/>
</dbReference>
<evidence type="ECO:0000313" key="4">
    <source>
        <dbReference type="Proteomes" id="UP001201980"/>
    </source>
</evidence>
<comment type="caution">
    <text evidence="3">The sequence shown here is derived from an EMBL/GenBank/DDBJ whole genome shotgun (WGS) entry which is preliminary data.</text>
</comment>
<keyword evidence="2" id="KW-0472">Membrane</keyword>
<sequence length="71" mass="7647">MSLVARETSALIARGDSQKSDTDTDTDANGTANIAVIAVLSVIGGIFFIGMIYMLWAYIANRAYGEELEDE</sequence>
<keyword evidence="2" id="KW-0812">Transmembrane</keyword>
<protein>
    <submittedName>
        <fullName evidence="3">Uncharacterized protein</fullName>
    </submittedName>
</protein>